<evidence type="ECO:0000256" key="6">
    <source>
        <dbReference type="ARBA" id="ARBA00023125"/>
    </source>
</evidence>
<evidence type="ECO:0000313" key="9">
    <source>
        <dbReference type="Proteomes" id="UP000732619"/>
    </source>
</evidence>
<comment type="similarity">
    <text evidence="3">Belongs to the archaeal histone HMF family.</text>
</comment>
<reference evidence="8" key="1">
    <citation type="submission" date="2019-04" db="EMBL/GenBank/DDBJ databases">
        <title>Evolution of Biomass-Degrading Anaerobic Consortia Revealed by Metagenomics.</title>
        <authorList>
            <person name="Peng X."/>
        </authorList>
    </citation>
    <scope>NUCLEOTIDE SEQUENCE</scope>
    <source>
        <strain evidence="8">SIG14</strain>
    </source>
</reference>
<proteinExistence type="inferred from homology"/>
<dbReference type="GO" id="GO:0005737">
    <property type="term" value="C:cytoplasm"/>
    <property type="evidence" value="ECO:0007669"/>
    <property type="project" value="UniProtKB-SubCell"/>
</dbReference>
<keyword evidence="5" id="KW-0963">Cytoplasm</keyword>
<dbReference type="InterPro" id="IPR050947">
    <property type="entry name" value="Archaeal_histone_HMF"/>
</dbReference>
<dbReference type="GO" id="GO:0003677">
    <property type="term" value="F:DNA binding"/>
    <property type="evidence" value="ECO:0007669"/>
    <property type="project" value="UniProtKB-KW"/>
</dbReference>
<dbReference type="InterPro" id="IPR050004">
    <property type="entry name" value="HmfB-like"/>
</dbReference>
<dbReference type="PANTHER" id="PTHR47828">
    <property type="entry name" value="ARCHAEAL HISTONE A"/>
    <property type="match status" value="1"/>
</dbReference>
<evidence type="ECO:0000256" key="5">
    <source>
        <dbReference type="ARBA" id="ARBA00022490"/>
    </source>
</evidence>
<dbReference type="Gene3D" id="1.10.20.10">
    <property type="entry name" value="Histone, subunit A"/>
    <property type="match status" value="1"/>
</dbReference>
<dbReference type="GO" id="GO:0046982">
    <property type="term" value="F:protein heterodimerization activity"/>
    <property type="evidence" value="ECO:0007669"/>
    <property type="project" value="InterPro"/>
</dbReference>
<name>A0A8T3VJD6_METOL</name>
<evidence type="ECO:0000256" key="1">
    <source>
        <dbReference type="ARBA" id="ARBA00004286"/>
    </source>
</evidence>
<gene>
    <name evidence="8" type="ORF">E7Z75_00635</name>
</gene>
<evidence type="ECO:0000256" key="3">
    <source>
        <dbReference type="ARBA" id="ARBA00008264"/>
    </source>
</evidence>
<evidence type="ECO:0000256" key="4">
    <source>
        <dbReference type="ARBA" id="ARBA00022454"/>
    </source>
</evidence>
<dbReference type="SUPFAM" id="SSF47113">
    <property type="entry name" value="Histone-fold"/>
    <property type="match status" value="1"/>
</dbReference>
<evidence type="ECO:0000256" key="2">
    <source>
        <dbReference type="ARBA" id="ARBA00004496"/>
    </source>
</evidence>
<feature type="domain" description="Transcription factor CBF/NF-Y/archaeal histone" evidence="7">
    <location>
        <begin position="2"/>
        <end position="64"/>
    </location>
</feature>
<organism evidence="8 9">
    <name type="scientific">Methanobrevibacter olleyae</name>
    <dbReference type="NCBI Taxonomy" id="294671"/>
    <lineage>
        <taxon>Archaea</taxon>
        <taxon>Methanobacteriati</taxon>
        <taxon>Methanobacteriota</taxon>
        <taxon>Methanomada group</taxon>
        <taxon>Methanobacteria</taxon>
        <taxon>Methanobacteriales</taxon>
        <taxon>Methanobacteriaceae</taxon>
        <taxon>Methanobrevibacter</taxon>
    </lineage>
</organism>
<dbReference type="GO" id="GO:0005694">
    <property type="term" value="C:chromosome"/>
    <property type="evidence" value="ECO:0007669"/>
    <property type="project" value="UniProtKB-SubCell"/>
</dbReference>
<sequence>MAIPKAPVNRIIKEAGAERVSDAAVVALVEYLEADAAAVAKKAIEYAKIAKRQTVKADDIALAIDKE</sequence>
<comment type="caution">
    <text evidence="8">The sequence shown here is derived from an EMBL/GenBank/DDBJ whole genome shotgun (WGS) entry which is preliminary data.</text>
</comment>
<dbReference type="Pfam" id="PF00808">
    <property type="entry name" value="CBFD_NFYB_HMF"/>
    <property type="match status" value="1"/>
</dbReference>
<evidence type="ECO:0000259" key="7">
    <source>
        <dbReference type="Pfam" id="PF00808"/>
    </source>
</evidence>
<accession>A0A8T3VJD6</accession>
<dbReference type="PANTHER" id="PTHR47828:SF1">
    <property type="entry name" value="ARCHAEAL HISTONE A"/>
    <property type="match status" value="1"/>
</dbReference>
<protein>
    <submittedName>
        <fullName evidence="8">Histone</fullName>
    </submittedName>
</protein>
<dbReference type="Proteomes" id="UP000732619">
    <property type="component" value="Unassembled WGS sequence"/>
</dbReference>
<keyword evidence="6" id="KW-0238">DNA-binding</keyword>
<dbReference type="InterPro" id="IPR003958">
    <property type="entry name" value="CBFA_NFYB_domain"/>
</dbReference>
<dbReference type="AlphaFoldDB" id="A0A8T3VJD6"/>
<dbReference type="NCBIfam" id="NF043032">
    <property type="entry name" value="archaea_histone"/>
    <property type="match status" value="1"/>
</dbReference>
<keyword evidence="4" id="KW-0158">Chromosome</keyword>
<comment type="subcellular location">
    <subcellularLocation>
        <location evidence="1">Chromosome</location>
    </subcellularLocation>
    <subcellularLocation>
        <location evidence="2">Cytoplasm</location>
    </subcellularLocation>
</comment>
<dbReference type="InterPro" id="IPR009072">
    <property type="entry name" value="Histone-fold"/>
</dbReference>
<evidence type="ECO:0000313" key="8">
    <source>
        <dbReference type="EMBL" id="MBE6511644.1"/>
    </source>
</evidence>
<dbReference type="CDD" id="cd22909">
    <property type="entry name" value="HFD_archaea_histone-like"/>
    <property type="match status" value="1"/>
</dbReference>
<dbReference type="EMBL" id="SUTG01000002">
    <property type="protein sequence ID" value="MBE6511644.1"/>
    <property type="molecule type" value="Genomic_DNA"/>
</dbReference>